<feature type="transmembrane region" description="Helical" evidence="1">
    <location>
        <begin position="72"/>
        <end position="90"/>
    </location>
</feature>
<gene>
    <name evidence="2" type="ORF">LY90DRAFT_222967</name>
</gene>
<proteinExistence type="predicted"/>
<comment type="caution">
    <text evidence="2">The sequence shown here is derived from an EMBL/GenBank/DDBJ whole genome shotgun (WGS) entry which is preliminary data.</text>
</comment>
<dbReference type="AlphaFoldDB" id="A0A1Y2E5Y9"/>
<protein>
    <submittedName>
        <fullName evidence="2">Uncharacterized protein</fullName>
    </submittedName>
</protein>
<feature type="transmembrane region" description="Helical" evidence="1">
    <location>
        <begin position="35"/>
        <end position="60"/>
    </location>
</feature>
<dbReference type="Proteomes" id="UP000193920">
    <property type="component" value="Unassembled WGS sequence"/>
</dbReference>
<keyword evidence="1" id="KW-0472">Membrane</keyword>
<keyword evidence="1" id="KW-0812">Transmembrane</keyword>
<reference evidence="2 3" key="1">
    <citation type="submission" date="2016-08" db="EMBL/GenBank/DDBJ databases">
        <title>A Parts List for Fungal Cellulosomes Revealed by Comparative Genomics.</title>
        <authorList>
            <consortium name="DOE Joint Genome Institute"/>
            <person name="Haitjema C.H."/>
            <person name="Gilmore S.P."/>
            <person name="Henske J.K."/>
            <person name="Solomon K.V."/>
            <person name="De Groot R."/>
            <person name="Kuo A."/>
            <person name="Mondo S.J."/>
            <person name="Salamov A.A."/>
            <person name="Labutti K."/>
            <person name="Zhao Z."/>
            <person name="Chiniquy J."/>
            <person name="Barry K."/>
            <person name="Brewer H.M."/>
            <person name="Purvine S.O."/>
            <person name="Wright A.T."/>
            <person name="Boxma B."/>
            <person name="Van Alen T."/>
            <person name="Hackstein J.H."/>
            <person name="Baker S.E."/>
            <person name="Grigoriev I.V."/>
            <person name="O'Malley M.A."/>
        </authorList>
    </citation>
    <scope>NUCLEOTIDE SEQUENCE [LARGE SCALE GENOMIC DNA]</scope>
    <source>
        <strain evidence="2 3">G1</strain>
    </source>
</reference>
<evidence type="ECO:0000256" key="1">
    <source>
        <dbReference type="SAM" id="Phobius"/>
    </source>
</evidence>
<accession>A0A1Y2E5Y9</accession>
<organism evidence="2 3">
    <name type="scientific">Neocallimastix californiae</name>
    <dbReference type="NCBI Taxonomy" id="1754190"/>
    <lineage>
        <taxon>Eukaryota</taxon>
        <taxon>Fungi</taxon>
        <taxon>Fungi incertae sedis</taxon>
        <taxon>Chytridiomycota</taxon>
        <taxon>Chytridiomycota incertae sedis</taxon>
        <taxon>Neocallimastigomycetes</taxon>
        <taxon>Neocallimastigales</taxon>
        <taxon>Neocallimastigaceae</taxon>
        <taxon>Neocallimastix</taxon>
    </lineage>
</organism>
<feature type="transmembrane region" description="Helical" evidence="1">
    <location>
        <begin position="110"/>
        <end position="129"/>
    </location>
</feature>
<keyword evidence="1" id="KW-1133">Transmembrane helix</keyword>
<evidence type="ECO:0000313" key="3">
    <source>
        <dbReference type="Proteomes" id="UP000193920"/>
    </source>
</evidence>
<keyword evidence="3" id="KW-1185">Reference proteome</keyword>
<sequence length="167" mass="19647">MAPFQGQNISYSNNNINNNQTNVISNEENEKSTDYYFIIYIPLLLLSLIYIITTLILFILSKKSKLMIIRDINIYIYNTIAVIFLVILLFLEAAFTDDSEENIKFKIPNIIYILTCAYSIPIWIFTNIVRVKKTEFRMKIQNARLRNSKQMIIFISILFNFTFMKNG</sequence>
<evidence type="ECO:0000313" key="2">
    <source>
        <dbReference type="EMBL" id="ORY66764.1"/>
    </source>
</evidence>
<dbReference type="EMBL" id="MCOG01000050">
    <property type="protein sequence ID" value="ORY66764.1"/>
    <property type="molecule type" value="Genomic_DNA"/>
</dbReference>
<name>A0A1Y2E5Y9_9FUNG</name>
<feature type="transmembrane region" description="Helical" evidence="1">
    <location>
        <begin position="150"/>
        <end position="166"/>
    </location>
</feature>